<dbReference type="GO" id="GO:0006351">
    <property type="term" value="P:DNA-templated transcription"/>
    <property type="evidence" value="ECO:0007669"/>
    <property type="project" value="InterPro"/>
</dbReference>
<dbReference type="InterPro" id="IPR033264">
    <property type="entry name" value="BZR"/>
</dbReference>
<gene>
    <name evidence="10" type="ORF">SORBI_3004G102700</name>
</gene>
<keyword evidence="5 7" id="KW-0238">DNA-binding</keyword>
<dbReference type="InterPro" id="IPR008540">
    <property type="entry name" value="BES1_N"/>
</dbReference>
<reference evidence="10 11" key="1">
    <citation type="journal article" date="2009" name="Nature">
        <title>The Sorghum bicolor genome and the diversification of grasses.</title>
        <authorList>
            <person name="Paterson A.H."/>
            <person name="Bowers J.E."/>
            <person name="Bruggmann R."/>
            <person name="Dubchak I."/>
            <person name="Grimwood J."/>
            <person name="Gundlach H."/>
            <person name="Haberer G."/>
            <person name="Hellsten U."/>
            <person name="Mitros T."/>
            <person name="Poliakov A."/>
            <person name="Schmutz J."/>
            <person name="Spannagl M."/>
            <person name="Tang H."/>
            <person name="Wang X."/>
            <person name="Wicker T."/>
            <person name="Bharti A.K."/>
            <person name="Chapman J."/>
            <person name="Feltus F.A."/>
            <person name="Gowik U."/>
            <person name="Grigoriev I.V."/>
            <person name="Lyons E."/>
            <person name="Maher C.A."/>
            <person name="Martis M."/>
            <person name="Narechania A."/>
            <person name="Otillar R.P."/>
            <person name="Penning B.W."/>
            <person name="Salamov A.A."/>
            <person name="Wang Y."/>
            <person name="Zhang L."/>
            <person name="Carpita N.C."/>
            <person name="Freeling M."/>
            <person name="Gingle A.R."/>
            <person name="Hash C.T."/>
            <person name="Keller B."/>
            <person name="Klein P."/>
            <person name="Kresovich S."/>
            <person name="McCann M.C."/>
            <person name="Ming R."/>
            <person name="Peterson D.G."/>
            <person name="Mehboob-ur-Rahman"/>
            <person name="Ware D."/>
            <person name="Westhoff P."/>
            <person name="Mayer K.F."/>
            <person name="Messing J."/>
            <person name="Rokhsar D.S."/>
        </authorList>
    </citation>
    <scope>NUCLEOTIDE SEQUENCE [LARGE SCALE GENOMIC DNA]</scope>
    <source>
        <strain evidence="11">cv. BTx623</strain>
    </source>
</reference>
<dbReference type="GO" id="GO:0003677">
    <property type="term" value="F:DNA binding"/>
    <property type="evidence" value="ECO:0007669"/>
    <property type="project" value="UniProtKB-UniRule"/>
</dbReference>
<feature type="compositionally biased region" description="Polar residues" evidence="8">
    <location>
        <begin position="178"/>
        <end position="187"/>
    </location>
</feature>
<keyword evidence="2" id="KW-0341">Growth regulation</keyword>
<dbReference type="GO" id="GO:0005634">
    <property type="term" value="C:nucleus"/>
    <property type="evidence" value="ECO:0007669"/>
    <property type="project" value="UniProtKB-SubCell"/>
</dbReference>
<dbReference type="GO" id="GO:0009742">
    <property type="term" value="P:brassinosteroid mediated signaling pathway"/>
    <property type="evidence" value="ECO:0007669"/>
    <property type="project" value="UniProtKB-UniRule"/>
</dbReference>
<dbReference type="AlphaFoldDB" id="A0A194YNS7"/>
<dbReference type="GO" id="GO:0003700">
    <property type="term" value="F:DNA-binding transcription factor activity"/>
    <property type="evidence" value="ECO:0007669"/>
    <property type="project" value="UniProtKB-UniRule"/>
</dbReference>
<keyword evidence="11" id="KW-1185">Reference proteome</keyword>
<dbReference type="Gramene" id="KXG29878">
    <property type="protein sequence ID" value="KXG29878"/>
    <property type="gene ID" value="SORBI_3004G102700"/>
</dbReference>
<dbReference type="Proteomes" id="UP000000768">
    <property type="component" value="Chromosome 4"/>
</dbReference>
<evidence type="ECO:0000256" key="2">
    <source>
        <dbReference type="ARBA" id="ARBA00022604"/>
    </source>
</evidence>
<comment type="similarity">
    <text evidence="1 7">Belongs to the BZR/LAT61 family.</text>
</comment>
<evidence type="ECO:0000256" key="6">
    <source>
        <dbReference type="ARBA" id="ARBA00023163"/>
    </source>
</evidence>
<evidence type="ECO:0000313" key="10">
    <source>
        <dbReference type="EMBL" id="KXG29878.1"/>
    </source>
</evidence>
<proteinExistence type="inferred from homology"/>
<dbReference type="PANTHER" id="PTHR31506">
    <property type="entry name" value="BES1/BZR1 HOMOLOG PROTEIN 3-RELATED"/>
    <property type="match status" value="1"/>
</dbReference>
<comment type="function">
    <text evidence="7">Functions in brassinosteroid signaling. May function as transcriptional repressor.</text>
</comment>
<feature type="region of interest" description="Disordered" evidence="8">
    <location>
        <begin position="178"/>
        <end position="238"/>
    </location>
</feature>
<feature type="compositionally biased region" description="Gly residues" evidence="8">
    <location>
        <begin position="1"/>
        <end position="15"/>
    </location>
</feature>
<accession>A0A194YNS7</accession>
<name>A0A194YNS7_SORBI</name>
<evidence type="ECO:0000256" key="3">
    <source>
        <dbReference type="ARBA" id="ARBA00022626"/>
    </source>
</evidence>
<dbReference type="eggNOG" id="ENOG502QQEG">
    <property type="taxonomic scope" value="Eukaryota"/>
</dbReference>
<evidence type="ECO:0000256" key="5">
    <source>
        <dbReference type="ARBA" id="ARBA00023125"/>
    </source>
</evidence>
<feature type="region of interest" description="Disordered" evidence="8">
    <location>
        <begin position="1"/>
        <end position="48"/>
    </location>
</feature>
<keyword evidence="3 7" id="KW-1070">Brassinosteroid signaling pathway</keyword>
<dbReference type="Pfam" id="PF05687">
    <property type="entry name" value="BES1_N"/>
    <property type="match status" value="1"/>
</dbReference>
<reference evidence="11" key="2">
    <citation type="journal article" date="2018" name="Plant J.">
        <title>The Sorghum bicolor reference genome: improved assembly, gene annotations, a transcriptome atlas, and signatures of genome organization.</title>
        <authorList>
            <person name="McCormick R.F."/>
            <person name="Truong S.K."/>
            <person name="Sreedasyam A."/>
            <person name="Jenkins J."/>
            <person name="Shu S."/>
            <person name="Sims D."/>
            <person name="Kennedy M."/>
            <person name="Amirebrahimi M."/>
            <person name="Weers B.D."/>
            <person name="McKinley B."/>
            <person name="Mattison A."/>
            <person name="Morishige D.T."/>
            <person name="Grimwood J."/>
            <person name="Schmutz J."/>
            <person name="Mullet J.E."/>
        </authorList>
    </citation>
    <scope>NUCLEOTIDE SEQUENCE [LARGE SCALE GENOMIC DNA]</scope>
    <source>
        <strain evidence="11">cv. BTx623</strain>
    </source>
</reference>
<dbReference type="PANTHER" id="PTHR31506:SF18">
    <property type="entry name" value="PROTEIN BZR1 HOMOLOG"/>
    <property type="match status" value="1"/>
</dbReference>
<comment type="subcellular location">
    <subcellularLocation>
        <location evidence="7">Nucleus</location>
    </subcellularLocation>
</comment>
<dbReference type="EMBL" id="CM000763">
    <property type="protein sequence ID" value="KXG29878.1"/>
    <property type="molecule type" value="Genomic_DNA"/>
</dbReference>
<feature type="domain" description="BES1/BZR1 plant transcription factor N-terminal" evidence="9">
    <location>
        <begin position="36"/>
        <end position="118"/>
    </location>
</feature>
<evidence type="ECO:0000256" key="4">
    <source>
        <dbReference type="ARBA" id="ARBA00023015"/>
    </source>
</evidence>
<dbReference type="InParanoid" id="A0A194YNS7"/>
<evidence type="ECO:0000313" key="11">
    <source>
        <dbReference type="Proteomes" id="UP000000768"/>
    </source>
</evidence>
<evidence type="ECO:0000256" key="7">
    <source>
        <dbReference type="RuleBase" id="RU369040"/>
    </source>
</evidence>
<keyword evidence="4 7" id="KW-0805">Transcription regulation</keyword>
<evidence type="ECO:0000259" key="9">
    <source>
        <dbReference type="Pfam" id="PF05687"/>
    </source>
</evidence>
<feature type="compositionally biased region" description="Basic and acidic residues" evidence="8">
    <location>
        <begin position="34"/>
        <end position="47"/>
    </location>
</feature>
<sequence length="375" mass="38992">MVMKGVGAGGSGGDGAWARAGDGNGKENGNGKAAVRELPWRERENNRRRERRRRLIAARIFTGLRKYGNYALPRKCDNNMVLKALCEEAGWTVEADGTTYRKGPKPPAGDDQHMADVVGSSAAVNPPGAGGASYSLNRAWSPSGGITLGGGGSGGAADPIPAWLKNLSKQLGDNSYPNFFASSSNSKAPAMPQDGSRPSSPPRLHKKVRYYSSPPPATPPPSPARAPNNVLPPPWATGAGASRYSFQTSTAPLMSTVVGRPLGPDPPVTTLLAGFHLSTGAANKGPAYSSFVASGATSLGARSSASAWMLPPLPGRSSSGASAVVRGRGGKLLSPLGFSFHRSGGEEEVMNDKNTDEEEGLELTLGNTETRKDRA</sequence>
<organism evidence="10 11">
    <name type="scientific">Sorghum bicolor</name>
    <name type="common">Sorghum</name>
    <name type="synonym">Sorghum vulgare</name>
    <dbReference type="NCBI Taxonomy" id="4558"/>
    <lineage>
        <taxon>Eukaryota</taxon>
        <taxon>Viridiplantae</taxon>
        <taxon>Streptophyta</taxon>
        <taxon>Embryophyta</taxon>
        <taxon>Tracheophyta</taxon>
        <taxon>Spermatophyta</taxon>
        <taxon>Magnoliopsida</taxon>
        <taxon>Liliopsida</taxon>
        <taxon>Poales</taxon>
        <taxon>Poaceae</taxon>
        <taxon>PACMAD clade</taxon>
        <taxon>Panicoideae</taxon>
        <taxon>Andropogonodae</taxon>
        <taxon>Andropogoneae</taxon>
        <taxon>Sorghinae</taxon>
        <taxon>Sorghum</taxon>
    </lineage>
</organism>
<protein>
    <recommendedName>
        <fullName evidence="7">Protein BZR1 homolog</fullName>
    </recommendedName>
    <alternativeName>
        <fullName evidence="7">Protein BRASSINAZOLE-RESISTANT 1 homolog</fullName>
    </alternativeName>
</protein>
<dbReference type="STRING" id="4558.A0A194YNS7"/>
<evidence type="ECO:0000256" key="8">
    <source>
        <dbReference type="SAM" id="MobiDB-lite"/>
    </source>
</evidence>
<feature type="compositionally biased region" description="Pro residues" evidence="8">
    <location>
        <begin position="213"/>
        <end position="235"/>
    </location>
</feature>
<keyword evidence="6 7" id="KW-0804">Transcription</keyword>
<feature type="region of interest" description="Disordered" evidence="8">
    <location>
        <begin position="336"/>
        <end position="375"/>
    </location>
</feature>
<evidence type="ECO:0000256" key="1">
    <source>
        <dbReference type="ARBA" id="ARBA00005909"/>
    </source>
</evidence>
<dbReference type="OMA" id="PWREREN"/>